<proteinExistence type="predicted"/>
<evidence type="ECO:0000259" key="1">
    <source>
        <dbReference type="Pfam" id="PF01323"/>
    </source>
</evidence>
<accession>A0A6G8PU59</accession>
<dbReference type="Gene3D" id="3.40.30.10">
    <property type="entry name" value="Glutaredoxin"/>
    <property type="match status" value="1"/>
</dbReference>
<dbReference type="InterPro" id="IPR001853">
    <property type="entry name" value="DSBA-like_thioredoxin_dom"/>
</dbReference>
<dbReference type="EMBL" id="CP045121">
    <property type="protein sequence ID" value="QIN77737.1"/>
    <property type="molecule type" value="Genomic_DNA"/>
</dbReference>
<protein>
    <submittedName>
        <fullName evidence="2">Thioredoxin domain-containing protein</fullName>
    </submittedName>
</protein>
<reference evidence="2 3" key="1">
    <citation type="submission" date="2019-10" db="EMBL/GenBank/DDBJ databases">
        <title>Rubrobacter sp nov SCSIO 52915 isolated from a deep-sea sediment in the South China Sea.</title>
        <authorList>
            <person name="Chen R.W."/>
        </authorList>
    </citation>
    <scope>NUCLEOTIDE SEQUENCE [LARGE SCALE GENOMIC DNA]</scope>
    <source>
        <strain evidence="2 3">SCSIO 52915</strain>
    </source>
</reference>
<keyword evidence="3" id="KW-1185">Reference proteome</keyword>
<dbReference type="PANTHER" id="PTHR13887:SF41">
    <property type="entry name" value="THIOREDOXIN SUPERFAMILY PROTEIN"/>
    <property type="match status" value="1"/>
</dbReference>
<evidence type="ECO:0000313" key="3">
    <source>
        <dbReference type="Proteomes" id="UP000502706"/>
    </source>
</evidence>
<organism evidence="2 3">
    <name type="scientific">Rubrobacter marinus</name>
    <dbReference type="NCBI Taxonomy" id="2653852"/>
    <lineage>
        <taxon>Bacteria</taxon>
        <taxon>Bacillati</taxon>
        <taxon>Actinomycetota</taxon>
        <taxon>Rubrobacteria</taxon>
        <taxon>Rubrobacterales</taxon>
        <taxon>Rubrobacteraceae</taxon>
        <taxon>Rubrobacter</taxon>
    </lineage>
</organism>
<dbReference type="PANTHER" id="PTHR13887">
    <property type="entry name" value="GLUTATHIONE S-TRANSFERASE KAPPA"/>
    <property type="match status" value="1"/>
</dbReference>
<dbReference type="SUPFAM" id="SSF52833">
    <property type="entry name" value="Thioredoxin-like"/>
    <property type="match status" value="1"/>
</dbReference>
<dbReference type="InterPro" id="IPR036249">
    <property type="entry name" value="Thioredoxin-like_sf"/>
</dbReference>
<evidence type="ECO:0000313" key="2">
    <source>
        <dbReference type="EMBL" id="QIN77737.1"/>
    </source>
</evidence>
<dbReference type="GO" id="GO:0016491">
    <property type="term" value="F:oxidoreductase activity"/>
    <property type="evidence" value="ECO:0007669"/>
    <property type="project" value="InterPro"/>
</dbReference>
<feature type="domain" description="DSBA-like thioredoxin" evidence="1">
    <location>
        <begin position="3"/>
        <end position="128"/>
    </location>
</feature>
<name>A0A6G8PU59_9ACTN</name>
<dbReference type="Pfam" id="PF01323">
    <property type="entry name" value="DSBA"/>
    <property type="match status" value="1"/>
</dbReference>
<dbReference type="Proteomes" id="UP000502706">
    <property type="component" value="Chromosome"/>
</dbReference>
<dbReference type="KEGG" id="rmar:GBA65_03525"/>
<sequence>MKQRVEELGLPMGDVPSVMSNSNKVLRLAEYARDNGVFDRLHLPAFEAYFADDRNLGEDQVLRELAEEAGLDPDEAMRVLDGGDYEDRIENAMRRAREYGITGTPTFVVEGRYGIVGAQPYEALRDGLKKIQEEMG</sequence>
<dbReference type="AlphaFoldDB" id="A0A6G8PU59"/>
<gene>
    <name evidence="2" type="ORF">GBA65_03525</name>
</gene>